<dbReference type="AlphaFoldDB" id="A0A1H5MH22"/>
<evidence type="ECO:0000313" key="2">
    <source>
        <dbReference type="Proteomes" id="UP000183407"/>
    </source>
</evidence>
<evidence type="ECO:0000313" key="1">
    <source>
        <dbReference type="EMBL" id="SEE88001.1"/>
    </source>
</evidence>
<organism evidence="1 2">
    <name type="scientific">Rhodococcus jostii</name>
    <dbReference type="NCBI Taxonomy" id="132919"/>
    <lineage>
        <taxon>Bacteria</taxon>
        <taxon>Bacillati</taxon>
        <taxon>Actinomycetota</taxon>
        <taxon>Actinomycetes</taxon>
        <taxon>Mycobacteriales</taxon>
        <taxon>Nocardiaceae</taxon>
        <taxon>Rhodococcus</taxon>
    </lineage>
</organism>
<proteinExistence type="predicted"/>
<accession>A0A1H5MH22</accession>
<reference evidence="2" key="1">
    <citation type="submission" date="2016-10" db="EMBL/GenBank/DDBJ databases">
        <authorList>
            <person name="Varghese N."/>
        </authorList>
    </citation>
    <scope>NUCLEOTIDE SEQUENCE [LARGE SCALE GENOMIC DNA]</scope>
    <source>
        <strain evidence="2">DSM 44719</strain>
    </source>
</reference>
<gene>
    <name evidence="1" type="ORF">SAMN04490220_8933</name>
</gene>
<dbReference type="EMBL" id="FNTL01000005">
    <property type="protein sequence ID" value="SEE88001.1"/>
    <property type="molecule type" value="Genomic_DNA"/>
</dbReference>
<protein>
    <submittedName>
        <fullName evidence="1">Uncharacterized protein</fullName>
    </submittedName>
</protein>
<sequence>MARKVVVEPVDDIDGTVFGKAVVQVVTFTPATLWGPRPICCLEQVHNVLLENVPILR</sequence>
<name>A0A1H5MH22_RHOJO</name>
<dbReference type="Proteomes" id="UP000183407">
    <property type="component" value="Unassembled WGS sequence"/>
</dbReference>